<dbReference type="AlphaFoldDB" id="A0A5B7J6W6"/>
<name>A0A5B7J6W6_PORTR</name>
<feature type="region of interest" description="Disordered" evidence="1">
    <location>
        <begin position="142"/>
        <end position="163"/>
    </location>
</feature>
<evidence type="ECO:0008006" key="4">
    <source>
        <dbReference type="Google" id="ProtNLM"/>
    </source>
</evidence>
<organism evidence="2 3">
    <name type="scientific">Portunus trituberculatus</name>
    <name type="common">Swimming crab</name>
    <name type="synonym">Neptunus trituberculatus</name>
    <dbReference type="NCBI Taxonomy" id="210409"/>
    <lineage>
        <taxon>Eukaryota</taxon>
        <taxon>Metazoa</taxon>
        <taxon>Ecdysozoa</taxon>
        <taxon>Arthropoda</taxon>
        <taxon>Crustacea</taxon>
        <taxon>Multicrustacea</taxon>
        <taxon>Malacostraca</taxon>
        <taxon>Eumalacostraca</taxon>
        <taxon>Eucarida</taxon>
        <taxon>Decapoda</taxon>
        <taxon>Pleocyemata</taxon>
        <taxon>Brachyura</taxon>
        <taxon>Eubrachyura</taxon>
        <taxon>Portunoidea</taxon>
        <taxon>Portunidae</taxon>
        <taxon>Portuninae</taxon>
        <taxon>Portunus</taxon>
    </lineage>
</organism>
<keyword evidence="3" id="KW-1185">Reference proteome</keyword>
<evidence type="ECO:0000313" key="2">
    <source>
        <dbReference type="EMBL" id="MPC92470.1"/>
    </source>
</evidence>
<gene>
    <name evidence="2" type="ORF">E2C01_087561</name>
</gene>
<evidence type="ECO:0000313" key="3">
    <source>
        <dbReference type="Proteomes" id="UP000324222"/>
    </source>
</evidence>
<dbReference type="PANTHER" id="PTHR33332">
    <property type="entry name" value="REVERSE TRANSCRIPTASE DOMAIN-CONTAINING PROTEIN"/>
    <property type="match status" value="1"/>
</dbReference>
<dbReference type="EMBL" id="VSRR010091380">
    <property type="protein sequence ID" value="MPC92470.1"/>
    <property type="molecule type" value="Genomic_DNA"/>
</dbReference>
<dbReference type="OrthoDB" id="7480422at2759"/>
<sequence length="228" mass="26667">MAWGERWQVKFAHEKTQAMMITRSQGEADHLRGRLRLGPDTIPLQDSIEILGVEMDSRLQFNCHLEKVARSASSKVNLLCQMKHLLHADSLLTLYKAQVSPIMEYASLTWMSSARCHLSLQDKVQRRVERLISSATHHQLHHPHWWRRQQHRQPQQEQQRHDLRDSLEHSRRVAALTVLHKAQLQRIPHLTDLGATWRRHEVGTRTMLANDFLEVPRSHSSTHQRALT</sequence>
<proteinExistence type="predicted"/>
<comment type="caution">
    <text evidence="2">The sequence shown here is derived from an EMBL/GenBank/DDBJ whole genome shotgun (WGS) entry which is preliminary data.</text>
</comment>
<evidence type="ECO:0000256" key="1">
    <source>
        <dbReference type="SAM" id="MobiDB-lite"/>
    </source>
</evidence>
<accession>A0A5B7J6W6</accession>
<feature type="compositionally biased region" description="Basic residues" evidence="1">
    <location>
        <begin position="142"/>
        <end position="151"/>
    </location>
</feature>
<protein>
    <recommendedName>
        <fullName evidence="4">RNA-directed DNA polymerase from mobile element jockey</fullName>
    </recommendedName>
</protein>
<dbReference type="Proteomes" id="UP000324222">
    <property type="component" value="Unassembled WGS sequence"/>
</dbReference>
<reference evidence="2 3" key="1">
    <citation type="submission" date="2019-05" db="EMBL/GenBank/DDBJ databases">
        <title>Another draft genome of Portunus trituberculatus and its Hox gene families provides insights of decapod evolution.</title>
        <authorList>
            <person name="Jeong J.-H."/>
            <person name="Song I."/>
            <person name="Kim S."/>
            <person name="Choi T."/>
            <person name="Kim D."/>
            <person name="Ryu S."/>
            <person name="Kim W."/>
        </authorList>
    </citation>
    <scope>NUCLEOTIDE SEQUENCE [LARGE SCALE GENOMIC DNA]</scope>
    <source>
        <tissue evidence="2">Muscle</tissue>
    </source>
</reference>